<proteinExistence type="predicted"/>
<reference evidence="1" key="1">
    <citation type="journal article" date="2014" name="Int. J. Syst. Evol. Microbiol.">
        <title>Complete genome sequence of Corynebacterium casei LMG S-19264T (=DSM 44701T), isolated from a smear-ripened cheese.</title>
        <authorList>
            <consortium name="US DOE Joint Genome Institute (JGI-PGF)"/>
            <person name="Walter F."/>
            <person name="Albersmeier A."/>
            <person name="Kalinowski J."/>
            <person name="Ruckert C."/>
        </authorList>
    </citation>
    <scope>NUCLEOTIDE SEQUENCE</scope>
    <source>
        <strain evidence="1">JCM 3090</strain>
    </source>
</reference>
<dbReference type="EMBL" id="BMQB01000014">
    <property type="protein sequence ID" value="GGK10302.1"/>
    <property type="molecule type" value="Genomic_DNA"/>
</dbReference>
<dbReference type="AlphaFoldDB" id="A0A8J3FGL7"/>
<name>A0A8J3FGL7_9ACTN</name>
<comment type="caution">
    <text evidence="1">The sequence shown here is derived from an EMBL/GenBank/DDBJ whole genome shotgun (WGS) entry which is preliminary data.</text>
</comment>
<keyword evidence="2" id="KW-1185">Reference proteome</keyword>
<dbReference type="Proteomes" id="UP000649739">
    <property type="component" value="Unassembled WGS sequence"/>
</dbReference>
<reference evidence="1" key="2">
    <citation type="submission" date="2020-09" db="EMBL/GenBank/DDBJ databases">
        <authorList>
            <person name="Sun Q."/>
            <person name="Ohkuma M."/>
        </authorList>
    </citation>
    <scope>NUCLEOTIDE SEQUENCE</scope>
    <source>
        <strain evidence="1">JCM 3090</strain>
    </source>
</reference>
<protein>
    <submittedName>
        <fullName evidence="1">Uncharacterized protein</fullName>
    </submittedName>
</protein>
<gene>
    <name evidence="1" type="ORF">GCM10010123_45320</name>
</gene>
<sequence>MVGTRLSRSGRSGGVAGGVAGVAAEAVDEGVGLPAAGEPHDVRVPLVPLVPGDEAVDAVAGRAPVPEDVADEEPREVVVHAVTVPAAGAAAGARRARAGTCATAGRARRP</sequence>
<accession>A0A8J3FGL7</accession>
<evidence type="ECO:0000313" key="1">
    <source>
        <dbReference type="EMBL" id="GGK10302.1"/>
    </source>
</evidence>
<organism evidence="1 2">
    <name type="scientific">Pilimelia anulata</name>
    <dbReference type="NCBI Taxonomy" id="53371"/>
    <lineage>
        <taxon>Bacteria</taxon>
        <taxon>Bacillati</taxon>
        <taxon>Actinomycetota</taxon>
        <taxon>Actinomycetes</taxon>
        <taxon>Micromonosporales</taxon>
        <taxon>Micromonosporaceae</taxon>
        <taxon>Pilimelia</taxon>
    </lineage>
</organism>
<evidence type="ECO:0000313" key="2">
    <source>
        <dbReference type="Proteomes" id="UP000649739"/>
    </source>
</evidence>